<feature type="region of interest" description="Disordered" evidence="1">
    <location>
        <begin position="1"/>
        <end position="27"/>
    </location>
</feature>
<feature type="compositionally biased region" description="Polar residues" evidence="1">
    <location>
        <begin position="1"/>
        <end position="14"/>
    </location>
</feature>
<reference evidence="2" key="1">
    <citation type="submission" date="2021-01" db="EMBL/GenBank/DDBJ databases">
        <authorList>
            <person name="Corre E."/>
            <person name="Pelletier E."/>
            <person name="Niang G."/>
            <person name="Scheremetjew M."/>
            <person name="Finn R."/>
            <person name="Kale V."/>
            <person name="Holt S."/>
            <person name="Cochrane G."/>
            <person name="Meng A."/>
            <person name="Brown T."/>
            <person name="Cohen L."/>
        </authorList>
    </citation>
    <scope>NUCLEOTIDE SEQUENCE</scope>
    <source>
        <strain evidence="2">CCMP443</strain>
    </source>
</reference>
<protein>
    <submittedName>
        <fullName evidence="2">Uncharacterized protein</fullName>
    </submittedName>
</protein>
<sequence>MGSDATSSRTSSHPSVKPGLDQEEGGSSNGGAAFLRFLRCMENLGVVVRRLQGEGHVEEVVGWTVLEGRMEDWRRLRKEWFMQGKEGKAYKPNSMYQVMRRLGFFPTLQTRRTSHGYDFEYSDTYVLDKSKRYVQSHARGGSRSPRTPTSPPGASS</sequence>
<dbReference type="EMBL" id="HBFN01020134">
    <property type="protein sequence ID" value="CAD8798048.1"/>
    <property type="molecule type" value="Transcribed_RNA"/>
</dbReference>
<evidence type="ECO:0000256" key="1">
    <source>
        <dbReference type="SAM" id="MobiDB-lite"/>
    </source>
</evidence>
<feature type="region of interest" description="Disordered" evidence="1">
    <location>
        <begin position="133"/>
        <end position="156"/>
    </location>
</feature>
<proteinExistence type="predicted"/>
<accession>A0A7S0VXE3</accession>
<gene>
    <name evidence="2" type="ORF">HTEP1355_LOCUS11689</name>
</gene>
<dbReference type="AlphaFoldDB" id="A0A7S0VXE3"/>
<organism evidence="2">
    <name type="scientific">Hemiselmis tepida</name>
    <dbReference type="NCBI Taxonomy" id="464990"/>
    <lineage>
        <taxon>Eukaryota</taxon>
        <taxon>Cryptophyceae</taxon>
        <taxon>Cryptomonadales</taxon>
        <taxon>Hemiselmidaceae</taxon>
        <taxon>Hemiselmis</taxon>
    </lineage>
</organism>
<evidence type="ECO:0000313" key="2">
    <source>
        <dbReference type="EMBL" id="CAD8798048.1"/>
    </source>
</evidence>
<name>A0A7S0VXE3_9CRYP</name>